<protein>
    <submittedName>
        <fullName evidence="4">Oxidoreductase domain-containing protein</fullName>
        <ecNumber evidence="4">1.1.1.292</ecNumber>
    </submittedName>
</protein>
<evidence type="ECO:0000256" key="1">
    <source>
        <dbReference type="ARBA" id="ARBA00010928"/>
    </source>
</evidence>
<dbReference type="GO" id="GO:0000166">
    <property type="term" value="F:nucleotide binding"/>
    <property type="evidence" value="ECO:0007669"/>
    <property type="project" value="InterPro"/>
</dbReference>
<dbReference type="GO" id="GO:0033712">
    <property type="term" value="F:1,5-anhydro-D-fructose reductase (1,5-anhydro-D-mannitol-forming) activity"/>
    <property type="evidence" value="ECO:0007669"/>
    <property type="project" value="UniProtKB-EC"/>
</dbReference>
<name>A0A174BCA3_9CLOT</name>
<dbReference type="InterPro" id="IPR000683">
    <property type="entry name" value="Gfo/Idh/MocA-like_OxRdtase_N"/>
</dbReference>
<feature type="domain" description="Gfo/Idh/MocA-like oxidoreductase N-terminal" evidence="2">
    <location>
        <begin position="3"/>
        <end position="125"/>
    </location>
</feature>
<evidence type="ECO:0000259" key="2">
    <source>
        <dbReference type="Pfam" id="PF01408"/>
    </source>
</evidence>
<dbReference type="SUPFAM" id="SSF51735">
    <property type="entry name" value="NAD(P)-binding Rossmann-fold domains"/>
    <property type="match status" value="1"/>
</dbReference>
<dbReference type="InterPro" id="IPR036291">
    <property type="entry name" value="NAD(P)-bd_dom_sf"/>
</dbReference>
<dbReference type="AlphaFoldDB" id="A0A174BCA3"/>
<dbReference type="Pfam" id="PF01408">
    <property type="entry name" value="GFO_IDH_MocA"/>
    <property type="match status" value="1"/>
</dbReference>
<keyword evidence="4" id="KW-0560">Oxidoreductase</keyword>
<dbReference type="EC" id="1.1.1.292" evidence="4"/>
<organism evidence="4 5">
    <name type="scientific">Clostridium disporicum</name>
    <dbReference type="NCBI Taxonomy" id="84024"/>
    <lineage>
        <taxon>Bacteria</taxon>
        <taxon>Bacillati</taxon>
        <taxon>Bacillota</taxon>
        <taxon>Clostridia</taxon>
        <taxon>Eubacteriales</taxon>
        <taxon>Clostridiaceae</taxon>
        <taxon>Clostridium</taxon>
    </lineage>
</organism>
<dbReference type="InterPro" id="IPR051450">
    <property type="entry name" value="Gfo/Idh/MocA_Oxidoreductases"/>
</dbReference>
<evidence type="ECO:0000313" key="4">
    <source>
        <dbReference type="EMBL" id="CUN97346.1"/>
    </source>
</evidence>
<dbReference type="EMBL" id="CYZX01000004">
    <property type="protein sequence ID" value="CUN97346.1"/>
    <property type="molecule type" value="Genomic_DNA"/>
</dbReference>
<dbReference type="RefSeq" id="WP_055264038.1">
    <property type="nucleotide sequence ID" value="NZ_CABIXQ010000004.1"/>
</dbReference>
<dbReference type="PANTHER" id="PTHR43377">
    <property type="entry name" value="BILIVERDIN REDUCTASE A"/>
    <property type="match status" value="1"/>
</dbReference>
<proteinExistence type="inferred from homology"/>
<dbReference type="InterPro" id="IPR004104">
    <property type="entry name" value="Gfo/Idh/MocA-like_OxRdtase_C"/>
</dbReference>
<dbReference type="Gene3D" id="3.40.50.720">
    <property type="entry name" value="NAD(P)-binding Rossmann-like Domain"/>
    <property type="match status" value="1"/>
</dbReference>
<evidence type="ECO:0000259" key="3">
    <source>
        <dbReference type="Pfam" id="PF02894"/>
    </source>
</evidence>
<accession>A0A174BCA3</accession>
<dbReference type="PANTHER" id="PTHR43377:SF2">
    <property type="entry name" value="BINDING ROSSMANN FOLD OXIDOREDUCTASE, PUTATIVE (AFU_ORTHOLOGUE AFUA_4G00560)-RELATED"/>
    <property type="match status" value="1"/>
</dbReference>
<dbReference type="SUPFAM" id="SSF55347">
    <property type="entry name" value="Glyceraldehyde-3-phosphate dehydrogenase-like, C-terminal domain"/>
    <property type="match status" value="1"/>
</dbReference>
<dbReference type="Pfam" id="PF02894">
    <property type="entry name" value="GFO_IDH_MocA_C"/>
    <property type="match status" value="1"/>
</dbReference>
<comment type="similarity">
    <text evidence="1">Belongs to the Gfo/Idh/MocA family.</text>
</comment>
<gene>
    <name evidence="4" type="primary">afr</name>
    <name evidence="4" type="ORF">ERS852471_00738</name>
</gene>
<reference evidence="4 5" key="1">
    <citation type="submission" date="2015-09" db="EMBL/GenBank/DDBJ databases">
        <authorList>
            <consortium name="Pathogen Informatics"/>
        </authorList>
    </citation>
    <scope>NUCLEOTIDE SEQUENCE [LARGE SCALE GENOMIC DNA]</scope>
    <source>
        <strain evidence="4 5">2789STDY5834856</strain>
    </source>
</reference>
<feature type="domain" description="Gfo/Idh/MocA-like oxidoreductase C-terminal" evidence="3">
    <location>
        <begin position="138"/>
        <end position="403"/>
    </location>
</feature>
<dbReference type="Gene3D" id="3.30.360.10">
    <property type="entry name" value="Dihydrodipicolinate Reductase, domain 2"/>
    <property type="match status" value="1"/>
</dbReference>
<dbReference type="Proteomes" id="UP000095594">
    <property type="component" value="Unassembled WGS sequence"/>
</dbReference>
<dbReference type="OrthoDB" id="9781966at2"/>
<sequence>MKTVAIIGAGQRGQDIYANFIKNHSEMGKVVAVVEPNDFRRETLVREHNIPQENIFTNWDDFFKREKLADLAIISTLDRLHYEPTMKALDKGYNILLEKPMSINKEECVDMVKKAEDKGLLLMVCHVLRYTPFFTKLKEIIDSGEIGKVVNIQHNENVGAFHMAHSFVRGNWRNSDETSPIILQKSCHDMDILSWLVDDECESISSFGELSFFNNDNKPEGAADRCVSCKVEDCVFDARKIYPPMKGGWPSTVVSEVQTEEGILNAISENEYGRCVFNCDNNVCDHQSTIIKFKNGITATFSLSAFTDEISRTIKIMGTKGEIRGHEGKREIEVIKFRSNVKQDKDITIHKIEIPVGGHSGGDNGLMNELFRLLENKSVESLSSGSKSLQSHLMAFGAEEARKNNIVVQVK</sequence>
<evidence type="ECO:0000313" key="5">
    <source>
        <dbReference type="Proteomes" id="UP000095594"/>
    </source>
</evidence>